<dbReference type="KEGG" id="bchi:OY14_01005"/>
<evidence type="ECO:0000313" key="2">
    <source>
        <dbReference type="Proteomes" id="UP000030940"/>
    </source>
</evidence>
<accession>A0A0A7UUT3</accession>
<name>A0A0A7UUT3_9SPIR</name>
<evidence type="ECO:0000313" key="1">
    <source>
        <dbReference type="EMBL" id="AJA90036.1"/>
    </source>
</evidence>
<keyword evidence="2" id="KW-1185">Reference proteome</keyword>
<dbReference type="HOGENOM" id="CLU_527540_0_0_12"/>
<gene>
    <name evidence="1" type="ORF">OY14_01005</name>
</gene>
<protein>
    <recommendedName>
        <fullName evidence="3">HD-GYP domain-containing protein</fullName>
    </recommendedName>
</protein>
<proteinExistence type="predicted"/>
<organism evidence="1 2">
    <name type="scientific">Borreliella chilensis</name>
    <dbReference type="NCBI Taxonomy" id="1245910"/>
    <lineage>
        <taxon>Bacteria</taxon>
        <taxon>Pseudomonadati</taxon>
        <taxon>Spirochaetota</taxon>
        <taxon>Spirochaetia</taxon>
        <taxon>Spirochaetales</taxon>
        <taxon>Borreliaceae</taxon>
        <taxon>Borreliella</taxon>
    </lineage>
</organism>
<reference evidence="1 2" key="1">
    <citation type="journal article" date="2015" name="Genome Announc.">
        <title>Genome Sequence of Borrelia chilensis VA1, a South American Member of the Lyme Borreliosis Group.</title>
        <authorList>
            <person name="Huang W."/>
            <person name="Ojaimi C."/>
            <person name="Fallon J.T."/>
            <person name="Travisany D."/>
            <person name="Maass A."/>
            <person name="Ivanova L."/>
            <person name="Tomova A."/>
            <person name="Gonzalez-Acuna D."/>
            <person name="Godfrey H.P."/>
            <person name="Cabello F.C."/>
        </authorList>
    </citation>
    <scope>NUCLEOTIDE SEQUENCE [LARGE SCALE GENOMIC DNA]</scope>
    <source>
        <strain evidence="1 2">VA1</strain>
    </source>
</reference>
<dbReference type="STRING" id="1245910.OY14_01005"/>
<dbReference type="AlphaFoldDB" id="A0A0A7UUT3"/>
<dbReference type="EMBL" id="CP009910">
    <property type="protein sequence ID" value="AJA90036.1"/>
    <property type="molecule type" value="Genomic_DNA"/>
</dbReference>
<sequence>MILKEIKQIKDLSEKDIIFAGIGNLSKLGTRVTEKIIKILSKGNTPYIPVIKKEENVSYEDLIKKINEDILNDDLNYLREKLIDNLKDVYKPFKEDDPIFFNKGKKPLMKINTLMETEPNQIYWKEILEGSFKILPRHKIISLQKILLEIYHYFDVQKIRTKENLKDKKTLKKLYLYSARRDFEFFKGKVKTEGDSILLHSVDTTIYFLITIANLNKIRSLQNAPRSTVKFFLDKTEYTEFTEFFYAEDMILQAALGSLLHSIGLMHITILESIGNKISLKDKNLKEQHKLKIEYLEKNINIAKNLFRTREDISAITKMIINGQKDYLDATGYPQSKSNKFIHELVRIFCIIDTYDELVNPIILKESVNPLETVKFLIENSGEYCWSRKDPNEQTKNKKFDIKMLENFLTILAPFDYGQILSISKKDTAENLFKAAVIEYKMDIMPNLSIINKKEQTYKIGEIIMDFGNKEILIKDANGNYKKNPLKNIDDFVIKNNIPELNKNEIQLILFSDERKLNPTVFSKK</sequence>
<evidence type="ECO:0008006" key="3">
    <source>
        <dbReference type="Google" id="ProtNLM"/>
    </source>
</evidence>
<dbReference type="Gene3D" id="1.10.3210.10">
    <property type="entry name" value="Hypothetical protein af1432"/>
    <property type="match status" value="1"/>
</dbReference>
<dbReference type="Proteomes" id="UP000030940">
    <property type="component" value="Chromosome"/>
</dbReference>